<dbReference type="Proteomes" id="UP001151760">
    <property type="component" value="Unassembled WGS sequence"/>
</dbReference>
<reference evidence="1" key="1">
    <citation type="journal article" date="2022" name="Int. J. Mol. Sci.">
        <title>Draft Genome of Tanacetum Coccineum: Genomic Comparison of Closely Related Tanacetum-Family Plants.</title>
        <authorList>
            <person name="Yamashiro T."/>
            <person name="Shiraishi A."/>
            <person name="Nakayama K."/>
            <person name="Satake H."/>
        </authorList>
    </citation>
    <scope>NUCLEOTIDE SEQUENCE</scope>
</reference>
<evidence type="ECO:0000313" key="1">
    <source>
        <dbReference type="EMBL" id="GJU00100.1"/>
    </source>
</evidence>
<evidence type="ECO:0000313" key="2">
    <source>
        <dbReference type="Proteomes" id="UP001151760"/>
    </source>
</evidence>
<name>A0ABQ5IK89_9ASTR</name>
<proteinExistence type="predicted"/>
<keyword evidence="2" id="KW-1185">Reference proteome</keyword>
<protein>
    <submittedName>
        <fullName evidence="1">Uncharacterized protein</fullName>
    </submittedName>
</protein>
<comment type="caution">
    <text evidence="1">The sequence shown here is derived from an EMBL/GenBank/DDBJ whole genome shotgun (WGS) entry which is preliminary data.</text>
</comment>
<dbReference type="EMBL" id="BQNB010020831">
    <property type="protein sequence ID" value="GJU00100.1"/>
    <property type="molecule type" value="Genomic_DNA"/>
</dbReference>
<gene>
    <name evidence="1" type="ORF">Tco_1110438</name>
</gene>
<sequence length="176" mass="20149">MVKILSSPYSGSISLGMQSWAKDSDTQDRVLQVKYLVANFTCASFRVQSCLRENTDSVRFKPADKSQQRLSEPLMLKRSAAPMNSLLDIQLSNALQELLFYDVPLVLSAHLPSFQDCASELRNSSLTSFMMVSIELLAWMVLSDDDVFWRPFYQHTTTRNRMISYSSFLTLREVQK</sequence>
<organism evidence="1 2">
    <name type="scientific">Tanacetum coccineum</name>
    <dbReference type="NCBI Taxonomy" id="301880"/>
    <lineage>
        <taxon>Eukaryota</taxon>
        <taxon>Viridiplantae</taxon>
        <taxon>Streptophyta</taxon>
        <taxon>Embryophyta</taxon>
        <taxon>Tracheophyta</taxon>
        <taxon>Spermatophyta</taxon>
        <taxon>Magnoliopsida</taxon>
        <taxon>eudicotyledons</taxon>
        <taxon>Gunneridae</taxon>
        <taxon>Pentapetalae</taxon>
        <taxon>asterids</taxon>
        <taxon>campanulids</taxon>
        <taxon>Asterales</taxon>
        <taxon>Asteraceae</taxon>
        <taxon>Asteroideae</taxon>
        <taxon>Anthemideae</taxon>
        <taxon>Anthemidinae</taxon>
        <taxon>Tanacetum</taxon>
    </lineage>
</organism>
<accession>A0ABQ5IK89</accession>
<reference evidence="1" key="2">
    <citation type="submission" date="2022-01" db="EMBL/GenBank/DDBJ databases">
        <authorList>
            <person name="Yamashiro T."/>
            <person name="Shiraishi A."/>
            <person name="Satake H."/>
            <person name="Nakayama K."/>
        </authorList>
    </citation>
    <scope>NUCLEOTIDE SEQUENCE</scope>
</reference>